<name>A0AAN9RWG2_PSOTE</name>
<dbReference type="AlphaFoldDB" id="A0AAN9RWG2"/>
<evidence type="ECO:0000256" key="1">
    <source>
        <dbReference type="SAM" id="MobiDB-lite"/>
    </source>
</evidence>
<dbReference type="Proteomes" id="UP001386955">
    <property type="component" value="Unassembled WGS sequence"/>
</dbReference>
<feature type="compositionally biased region" description="Basic residues" evidence="1">
    <location>
        <begin position="1"/>
        <end position="15"/>
    </location>
</feature>
<feature type="compositionally biased region" description="Basic and acidic residues" evidence="1">
    <location>
        <begin position="39"/>
        <end position="53"/>
    </location>
</feature>
<reference evidence="2 3" key="1">
    <citation type="submission" date="2024-01" db="EMBL/GenBank/DDBJ databases">
        <title>The genomes of 5 underutilized Papilionoideae crops provide insights into root nodulation and disease resistanc.</title>
        <authorList>
            <person name="Jiang F."/>
        </authorList>
    </citation>
    <scope>NUCLEOTIDE SEQUENCE [LARGE SCALE GENOMIC DNA]</scope>
    <source>
        <strain evidence="2">DUOXIRENSHENG_FW03</strain>
        <tissue evidence="2">Leaves</tissue>
    </source>
</reference>
<dbReference type="EMBL" id="JAYMYS010000008">
    <property type="protein sequence ID" value="KAK7384683.1"/>
    <property type="molecule type" value="Genomic_DNA"/>
</dbReference>
<keyword evidence="3" id="KW-1185">Reference proteome</keyword>
<protein>
    <submittedName>
        <fullName evidence="2">Uncharacterized protein</fullName>
    </submittedName>
</protein>
<gene>
    <name evidence="2" type="ORF">VNO78_30384</name>
</gene>
<sequence>MKKSLLSKTRRRKHKNGESVRNEHQSQASFDLTNVMKRKSMEEQAGKEYHDKGQGSAIEPTNLSNKGGFKNEEFSKGPQVPLGNNPMIEMEKSSLTSPLPLMSNKDLNKHDIDQRCSDQCTGLSNKGGFKNKEFSKGLEVFFDNYPLIEMKECSFTSSFPLMSNADLNKEKQIVNYQFQFDNRNLNSINDGHKGKILGLELIAKLQHRTKGFKCLTKIHGVNVMNETKDICYMEALKKEILEELLEISKPNMSQYKKDVANESNVNKEIMLLEKISVRES</sequence>
<evidence type="ECO:0000313" key="2">
    <source>
        <dbReference type="EMBL" id="KAK7384683.1"/>
    </source>
</evidence>
<organism evidence="2 3">
    <name type="scientific">Psophocarpus tetragonolobus</name>
    <name type="common">Winged bean</name>
    <name type="synonym">Dolichos tetragonolobus</name>
    <dbReference type="NCBI Taxonomy" id="3891"/>
    <lineage>
        <taxon>Eukaryota</taxon>
        <taxon>Viridiplantae</taxon>
        <taxon>Streptophyta</taxon>
        <taxon>Embryophyta</taxon>
        <taxon>Tracheophyta</taxon>
        <taxon>Spermatophyta</taxon>
        <taxon>Magnoliopsida</taxon>
        <taxon>eudicotyledons</taxon>
        <taxon>Gunneridae</taxon>
        <taxon>Pentapetalae</taxon>
        <taxon>rosids</taxon>
        <taxon>fabids</taxon>
        <taxon>Fabales</taxon>
        <taxon>Fabaceae</taxon>
        <taxon>Papilionoideae</taxon>
        <taxon>50 kb inversion clade</taxon>
        <taxon>NPAAA clade</taxon>
        <taxon>indigoferoid/millettioid clade</taxon>
        <taxon>Phaseoleae</taxon>
        <taxon>Psophocarpus</taxon>
    </lineage>
</organism>
<feature type="region of interest" description="Disordered" evidence="1">
    <location>
        <begin position="1"/>
        <end position="86"/>
    </location>
</feature>
<comment type="caution">
    <text evidence="2">The sequence shown here is derived from an EMBL/GenBank/DDBJ whole genome shotgun (WGS) entry which is preliminary data.</text>
</comment>
<proteinExistence type="predicted"/>
<accession>A0AAN9RWG2</accession>
<evidence type="ECO:0000313" key="3">
    <source>
        <dbReference type="Proteomes" id="UP001386955"/>
    </source>
</evidence>